<dbReference type="InterPro" id="IPR036282">
    <property type="entry name" value="Glutathione-S-Trfase_C_sf"/>
</dbReference>
<evidence type="ECO:0000256" key="1">
    <source>
        <dbReference type="ARBA" id="ARBA00007409"/>
    </source>
</evidence>
<dbReference type="STRING" id="363999.A0A439D5Y8"/>
<proteinExistence type="inferred from homology"/>
<evidence type="ECO:0000259" key="2">
    <source>
        <dbReference type="PROSITE" id="PS50404"/>
    </source>
</evidence>
<dbReference type="Proteomes" id="UP000286045">
    <property type="component" value="Unassembled WGS sequence"/>
</dbReference>
<reference evidence="4 5" key="1">
    <citation type="submission" date="2018-12" db="EMBL/GenBank/DDBJ databases">
        <title>Draft genome sequence of Xylaria grammica IHI A82.</title>
        <authorList>
            <person name="Buettner E."/>
            <person name="Kellner H."/>
        </authorList>
    </citation>
    <scope>NUCLEOTIDE SEQUENCE [LARGE SCALE GENOMIC DNA]</scope>
    <source>
        <strain evidence="4 5">IHI A82</strain>
    </source>
</reference>
<dbReference type="CDD" id="cd03048">
    <property type="entry name" value="GST_N_Ure2p_like"/>
    <property type="match status" value="1"/>
</dbReference>
<gene>
    <name evidence="4" type="ORF">EKO27_g5311</name>
</gene>
<dbReference type="AlphaFoldDB" id="A0A439D5Y8"/>
<dbReference type="Gene3D" id="1.20.1050.10">
    <property type="match status" value="1"/>
</dbReference>
<dbReference type="SFLD" id="SFLDG00358">
    <property type="entry name" value="Main_(cytGST)"/>
    <property type="match status" value="1"/>
</dbReference>
<dbReference type="EMBL" id="RYZI01000139">
    <property type="protein sequence ID" value="RWA09824.1"/>
    <property type="molecule type" value="Genomic_DNA"/>
</dbReference>
<dbReference type="InterPro" id="IPR010987">
    <property type="entry name" value="Glutathione-S-Trfase_C-like"/>
</dbReference>
<accession>A0A439D5Y8</accession>
<evidence type="ECO:0008006" key="6">
    <source>
        <dbReference type="Google" id="ProtNLM"/>
    </source>
</evidence>
<dbReference type="Gene3D" id="3.40.30.10">
    <property type="entry name" value="Glutaredoxin"/>
    <property type="match status" value="1"/>
</dbReference>
<dbReference type="SUPFAM" id="SSF47616">
    <property type="entry name" value="GST C-terminal domain-like"/>
    <property type="match status" value="1"/>
</dbReference>
<dbReference type="PROSITE" id="PS50404">
    <property type="entry name" value="GST_NTER"/>
    <property type="match status" value="1"/>
</dbReference>
<dbReference type="Pfam" id="PF00043">
    <property type="entry name" value="GST_C"/>
    <property type="match status" value="1"/>
</dbReference>
<dbReference type="InterPro" id="IPR004046">
    <property type="entry name" value="GST_C"/>
</dbReference>
<dbReference type="Pfam" id="PF06985">
    <property type="entry name" value="HET"/>
    <property type="match status" value="1"/>
</dbReference>
<dbReference type="PANTHER" id="PTHR33112">
    <property type="entry name" value="DOMAIN PROTEIN, PUTATIVE-RELATED"/>
    <property type="match status" value="1"/>
</dbReference>
<dbReference type="PROSITE" id="PS50405">
    <property type="entry name" value="GST_CTER"/>
    <property type="match status" value="1"/>
</dbReference>
<feature type="domain" description="GST C-terminal" evidence="3">
    <location>
        <begin position="805"/>
        <end position="950"/>
    </location>
</feature>
<evidence type="ECO:0000313" key="4">
    <source>
        <dbReference type="EMBL" id="RWA09824.1"/>
    </source>
</evidence>
<evidence type="ECO:0000259" key="3">
    <source>
        <dbReference type="PROSITE" id="PS50405"/>
    </source>
</evidence>
<comment type="caution">
    <text evidence="4">The sequence shown here is derived from an EMBL/GenBank/DDBJ whole genome shotgun (WGS) entry which is preliminary data.</text>
</comment>
<feature type="domain" description="GST N-terminal" evidence="2">
    <location>
        <begin position="716"/>
        <end position="797"/>
    </location>
</feature>
<dbReference type="InterPro" id="IPR036249">
    <property type="entry name" value="Thioredoxin-like_sf"/>
</dbReference>
<dbReference type="InterPro" id="IPR010730">
    <property type="entry name" value="HET"/>
</dbReference>
<evidence type="ECO:0000313" key="5">
    <source>
        <dbReference type="Proteomes" id="UP000286045"/>
    </source>
</evidence>
<dbReference type="InterPro" id="IPR040079">
    <property type="entry name" value="Glutathione_S-Trfase"/>
</dbReference>
<dbReference type="InterPro" id="IPR004045">
    <property type="entry name" value="Glutathione_S-Trfase_N"/>
</dbReference>
<name>A0A439D5Y8_9PEZI</name>
<organism evidence="4 5">
    <name type="scientific">Xylaria grammica</name>
    <dbReference type="NCBI Taxonomy" id="363999"/>
    <lineage>
        <taxon>Eukaryota</taxon>
        <taxon>Fungi</taxon>
        <taxon>Dikarya</taxon>
        <taxon>Ascomycota</taxon>
        <taxon>Pezizomycotina</taxon>
        <taxon>Sordariomycetes</taxon>
        <taxon>Xylariomycetidae</taxon>
        <taxon>Xylariales</taxon>
        <taxon>Xylariaceae</taxon>
        <taxon>Xylaria</taxon>
    </lineage>
</organism>
<dbReference type="SUPFAM" id="SSF52833">
    <property type="entry name" value="Thioredoxin-like"/>
    <property type="match status" value="1"/>
</dbReference>
<dbReference type="PANTHER" id="PTHR33112:SF9">
    <property type="entry name" value="HETEROKARYON INCOMPATIBILITY DOMAIN-CONTAINING PROTEIN"/>
    <property type="match status" value="1"/>
</dbReference>
<sequence>MSSETGEELTYHVDPRVVMNALEKIRRAKRLPHVGSTTLCKLCLDMSAHILGGNSYAHIPNLWNLPIAAAGCSFCSLVEQCIRAPTAVNRDALNFAGALQAAGVDEGEVAQLVIRPDGNLLDLCFIRQGEVEEELLTTSTIRLFTDSPLSASREEAEVPLGMIVPLVPDLSNIGDLVKTWMEDCRLNHLECNAPGQAVEARLPTRVLDIDQVHRTGRLRLLHTNNIPGKYIALSHSWGGHQPAKTVGSNLVARCSGFPLSELPPTFRDAIAVAIQIDIRYIWIDSLCIVQDDPGDWKREAATMGDVYLHSYLTIAATRAANSEAGFLGPRISTHTAELPGIALKAQDPPTRSIYACQRRSFTDDVDDGLLNRRAWVLQERVLSPRTLHFTEHQVYWECWQHHQGEDLEYEYLGVMKKEAYPVQLSPSSLLCNTPRRGSELPRAWWHISSEYSSLGLTFQTDKLVAISGLVQKLESQLHMTYMKGVWKELLHPSVLWSARAEDLEYLPLVGAPSWSWASRKGPIHFMQLYDYDPAPNFTVREADPISSSSGSLFVHGTLAKLKPRLRISDVRWSDPVTDQVSFPPEIDYHATRYRVVQGHDGDILGWITLDVEVESQNEFPDLFWVLVARDSHLHQVTRTSAAIYQSRNAVESGALYRDYGQNRNLIRFLTIPMISRSGHSIAGSTAQLPPCFLRLSLLRDEARKLDAPSRQAVGPIKVFNGRPGTGPNPWKVILVLAELELPYQQEWIDYKEIKEKPYTLLNPNGRLPAMVDPNTGVTLFESGAIINYIVDVYDKHYKLTYSNDRLGDKYLVQSWLMFQMSGQGPMFGQKMWFTYFHIEEDLTTAIQRYATETKRICGVIDSALHGRRKELNLKPDEPVWLVGDHYTYADLSFVPWNTILLTHLSPDGDINDWEDEMPEFYKWHRHLVSLPTIKEVLELRAECIRTMKDTAIDVRNRQADARKS</sequence>
<dbReference type="SFLD" id="SFLDS00019">
    <property type="entry name" value="Glutathione_Transferase_(cytos"/>
    <property type="match status" value="1"/>
</dbReference>
<dbReference type="Pfam" id="PF13409">
    <property type="entry name" value="GST_N_2"/>
    <property type="match status" value="1"/>
</dbReference>
<protein>
    <recommendedName>
        <fullName evidence="6">GST N-terminal domain-containing protein</fullName>
    </recommendedName>
</protein>
<comment type="similarity">
    <text evidence="1">Belongs to the GST superfamily.</text>
</comment>
<keyword evidence="5" id="KW-1185">Reference proteome</keyword>